<evidence type="ECO:0000259" key="5">
    <source>
        <dbReference type="PROSITE" id="PS50113"/>
    </source>
</evidence>
<dbReference type="KEGG" id="cprv:CYPRO_2863"/>
<dbReference type="InterPro" id="IPR013655">
    <property type="entry name" value="PAS_fold_3"/>
</dbReference>
<dbReference type="NCBIfam" id="TIGR00229">
    <property type="entry name" value="sensory_box"/>
    <property type="match status" value="3"/>
</dbReference>
<proteinExistence type="predicted"/>
<dbReference type="Proteomes" id="UP000254808">
    <property type="component" value="Chromosome"/>
</dbReference>
<dbReference type="InterPro" id="IPR000014">
    <property type="entry name" value="PAS"/>
</dbReference>
<keyword evidence="3" id="KW-0157">Chromophore</keyword>
<dbReference type="AlphaFoldDB" id="A0A345UNP9"/>
<evidence type="ECO:0000313" key="6">
    <source>
        <dbReference type="EMBL" id="AXJ02101.1"/>
    </source>
</evidence>
<feature type="domain" description="PAS" evidence="4">
    <location>
        <begin position="171"/>
        <end position="244"/>
    </location>
</feature>
<sequence>MLDSDLTQKLQALAKDEASYETLKQLFEAEAKKAEQYKTWLELLESAVRNDYDSIIVTDLELNNPGPRICYVNDGFQRMTGYKREEVMGQTPRILQGEKTDRKTLDRLRANLEKGNSFFGQTVNYRKDGSEYINQWDIHPLTNRRGEITHWVSYQHDITERKRSEKKVMDTNTNFDDLFEGSKQTYVDLSLNGLVIDANKAFREMLGYTNEELQNASIWEFTPANDVPVLKAIFTGSENDIRNHADAFTIMFRRKNGMPVQAELNLKVLTNDGDRIARAIISNVSMRKNVLEILKKRNLGFDKVFERKNDFTYGFEINENGLPTVKWISDGFQELTGYSKDECLGEDGFTKLIHPEDLISVRKHYKAMSEGRSATQSFRILKKNGEAVQVMDYSKPDTEKSGEFKGSFVAAGKEALKTV</sequence>
<keyword evidence="7" id="KW-1185">Reference proteome</keyword>
<gene>
    <name evidence="6" type="ORF">CYPRO_2863</name>
</gene>
<dbReference type="Pfam" id="PF08447">
    <property type="entry name" value="PAS_3"/>
    <property type="match status" value="1"/>
</dbReference>
<name>A0A345UNP9_9BACT</name>
<dbReference type="PANTHER" id="PTHR47429">
    <property type="entry name" value="PROTEIN TWIN LOV 1"/>
    <property type="match status" value="1"/>
</dbReference>
<dbReference type="OrthoDB" id="1120715at2"/>
<evidence type="ECO:0000313" key="7">
    <source>
        <dbReference type="Proteomes" id="UP000254808"/>
    </source>
</evidence>
<dbReference type="CDD" id="cd00130">
    <property type="entry name" value="PAS"/>
    <property type="match status" value="3"/>
</dbReference>
<dbReference type="SMART" id="SM00091">
    <property type="entry name" value="PAS"/>
    <property type="match status" value="3"/>
</dbReference>
<dbReference type="SUPFAM" id="SSF55785">
    <property type="entry name" value="PYP-like sensor domain (PAS domain)"/>
    <property type="match status" value="3"/>
</dbReference>
<reference evidence="6 7" key="1">
    <citation type="submission" date="2018-03" db="EMBL/GenBank/DDBJ databases">
        <title>Phenotypic and genomic properties of Cyclonatronum proteinivorum gen. nov., sp. nov., a haloalkaliphilic bacteroidete from soda lakes possessing Na+-translocating rhodopsin.</title>
        <authorList>
            <person name="Toshchakov S.V."/>
            <person name="Korzhenkov A."/>
            <person name="Samarov N.I."/>
            <person name="Kublanov I.V."/>
            <person name="Muntyan M.S."/>
            <person name="Sorokin D.Y."/>
        </authorList>
    </citation>
    <scope>NUCLEOTIDE SEQUENCE [LARGE SCALE GENOMIC DNA]</scope>
    <source>
        <strain evidence="6 7">Omega</strain>
    </source>
</reference>
<dbReference type="PROSITE" id="PS50113">
    <property type="entry name" value="PAC"/>
    <property type="match status" value="1"/>
</dbReference>
<dbReference type="InterPro" id="IPR001610">
    <property type="entry name" value="PAC"/>
</dbReference>
<dbReference type="SMART" id="SM00086">
    <property type="entry name" value="PAC"/>
    <property type="match status" value="2"/>
</dbReference>
<dbReference type="PROSITE" id="PS50112">
    <property type="entry name" value="PAS"/>
    <property type="match status" value="3"/>
</dbReference>
<keyword evidence="1" id="KW-0285">Flavoprotein</keyword>
<dbReference type="EMBL" id="CP027806">
    <property type="protein sequence ID" value="AXJ02101.1"/>
    <property type="molecule type" value="Genomic_DNA"/>
</dbReference>
<dbReference type="InterPro" id="IPR035965">
    <property type="entry name" value="PAS-like_dom_sf"/>
</dbReference>
<keyword evidence="2" id="KW-0288">FMN</keyword>
<dbReference type="PANTHER" id="PTHR47429:SF2">
    <property type="entry name" value="PROTEIN TWIN LOV 1"/>
    <property type="match status" value="1"/>
</dbReference>
<dbReference type="Pfam" id="PF13426">
    <property type="entry name" value="PAS_9"/>
    <property type="match status" value="2"/>
</dbReference>
<feature type="domain" description="PAS" evidence="4">
    <location>
        <begin position="315"/>
        <end position="372"/>
    </location>
</feature>
<organism evidence="6 7">
    <name type="scientific">Cyclonatronum proteinivorum</name>
    <dbReference type="NCBI Taxonomy" id="1457365"/>
    <lineage>
        <taxon>Bacteria</taxon>
        <taxon>Pseudomonadati</taxon>
        <taxon>Balneolota</taxon>
        <taxon>Balneolia</taxon>
        <taxon>Balneolales</taxon>
        <taxon>Cyclonatronaceae</taxon>
        <taxon>Cyclonatronum</taxon>
    </lineage>
</organism>
<dbReference type="RefSeq" id="WP_114985230.1">
    <property type="nucleotide sequence ID" value="NZ_CP027806.1"/>
</dbReference>
<evidence type="ECO:0000256" key="3">
    <source>
        <dbReference type="ARBA" id="ARBA00022991"/>
    </source>
</evidence>
<accession>A0A345UNP9</accession>
<evidence type="ECO:0000256" key="2">
    <source>
        <dbReference type="ARBA" id="ARBA00022643"/>
    </source>
</evidence>
<evidence type="ECO:0000256" key="1">
    <source>
        <dbReference type="ARBA" id="ARBA00022630"/>
    </source>
</evidence>
<dbReference type="Gene3D" id="3.30.450.20">
    <property type="entry name" value="PAS domain"/>
    <property type="match status" value="3"/>
</dbReference>
<evidence type="ECO:0000259" key="4">
    <source>
        <dbReference type="PROSITE" id="PS50112"/>
    </source>
</evidence>
<feature type="domain" description="PAC" evidence="5">
    <location>
        <begin position="116"/>
        <end position="170"/>
    </location>
</feature>
<dbReference type="InterPro" id="IPR000700">
    <property type="entry name" value="PAS-assoc_C"/>
</dbReference>
<protein>
    <submittedName>
        <fullName evidence="6">PAS domain S-box-containing protein</fullName>
    </submittedName>
</protein>
<feature type="domain" description="PAS" evidence="4">
    <location>
        <begin position="40"/>
        <end position="91"/>
    </location>
</feature>